<evidence type="ECO:0000313" key="3">
    <source>
        <dbReference type="EMBL" id="EMF16383.1"/>
    </source>
</evidence>
<evidence type="ECO:0000256" key="1">
    <source>
        <dbReference type="SAM" id="MobiDB-lite"/>
    </source>
</evidence>
<proteinExistence type="predicted"/>
<dbReference type="RefSeq" id="XP_016764504.1">
    <property type="nucleotide sequence ID" value="XM_016903177.1"/>
</dbReference>
<accession>N1QL88</accession>
<name>N1QL88_SPHMS</name>
<dbReference type="HOGENOM" id="CLU_2086294_0_0_1"/>
<sequence>MRYSTILAVLVASVAAAPLPAPQSLIGTVAGLIPGGSGGNGPTTTTTTNNNSPSPEGNIGDTSLGDFTGHGGSGNPSFGAGNASGDSDNGNGNPLSGNQVNVGDLSPTVNILSKGSP</sequence>
<feature type="compositionally biased region" description="Low complexity" evidence="1">
    <location>
        <begin position="42"/>
        <end position="58"/>
    </location>
</feature>
<dbReference type="GeneID" id="27900314"/>
<gene>
    <name evidence="3" type="ORF">SEPMUDRAFT_145639</name>
</gene>
<protein>
    <submittedName>
        <fullName evidence="3">Uncharacterized protein</fullName>
    </submittedName>
</protein>
<dbReference type="Proteomes" id="UP000016931">
    <property type="component" value="Unassembled WGS sequence"/>
</dbReference>
<dbReference type="EMBL" id="KB456260">
    <property type="protein sequence ID" value="EMF16383.1"/>
    <property type="molecule type" value="Genomic_DNA"/>
</dbReference>
<keyword evidence="2" id="KW-0732">Signal</keyword>
<evidence type="ECO:0000256" key="2">
    <source>
        <dbReference type="SAM" id="SignalP"/>
    </source>
</evidence>
<feature type="region of interest" description="Disordered" evidence="1">
    <location>
        <begin position="30"/>
        <end position="117"/>
    </location>
</feature>
<keyword evidence="4" id="KW-1185">Reference proteome</keyword>
<feature type="chain" id="PRO_5004110949" evidence="2">
    <location>
        <begin position="17"/>
        <end position="117"/>
    </location>
</feature>
<feature type="compositionally biased region" description="Low complexity" evidence="1">
    <location>
        <begin position="79"/>
        <end position="93"/>
    </location>
</feature>
<dbReference type="AlphaFoldDB" id="N1QL88"/>
<organism evidence="3 4">
    <name type="scientific">Sphaerulina musiva (strain SO2202)</name>
    <name type="common">Poplar stem canker fungus</name>
    <name type="synonym">Septoria musiva</name>
    <dbReference type="NCBI Taxonomy" id="692275"/>
    <lineage>
        <taxon>Eukaryota</taxon>
        <taxon>Fungi</taxon>
        <taxon>Dikarya</taxon>
        <taxon>Ascomycota</taxon>
        <taxon>Pezizomycotina</taxon>
        <taxon>Dothideomycetes</taxon>
        <taxon>Dothideomycetidae</taxon>
        <taxon>Mycosphaerellales</taxon>
        <taxon>Mycosphaerellaceae</taxon>
        <taxon>Sphaerulina</taxon>
    </lineage>
</organism>
<evidence type="ECO:0000313" key="4">
    <source>
        <dbReference type="Proteomes" id="UP000016931"/>
    </source>
</evidence>
<feature type="signal peptide" evidence="2">
    <location>
        <begin position="1"/>
        <end position="16"/>
    </location>
</feature>
<reference evidence="3 4" key="1">
    <citation type="journal article" date="2012" name="PLoS Pathog.">
        <title>Diverse lifestyles and strategies of plant pathogenesis encoded in the genomes of eighteen Dothideomycetes fungi.</title>
        <authorList>
            <person name="Ohm R.A."/>
            <person name="Feau N."/>
            <person name="Henrissat B."/>
            <person name="Schoch C.L."/>
            <person name="Horwitz B.A."/>
            <person name="Barry K.W."/>
            <person name="Condon B.J."/>
            <person name="Copeland A.C."/>
            <person name="Dhillon B."/>
            <person name="Glaser F."/>
            <person name="Hesse C.N."/>
            <person name="Kosti I."/>
            <person name="LaButti K."/>
            <person name="Lindquist E.A."/>
            <person name="Lucas S."/>
            <person name="Salamov A.A."/>
            <person name="Bradshaw R.E."/>
            <person name="Ciuffetti L."/>
            <person name="Hamelin R.C."/>
            <person name="Kema G.H.J."/>
            <person name="Lawrence C."/>
            <person name="Scott J.A."/>
            <person name="Spatafora J.W."/>
            <person name="Turgeon B.G."/>
            <person name="de Wit P.J.G.M."/>
            <person name="Zhong S."/>
            <person name="Goodwin S.B."/>
            <person name="Grigoriev I.V."/>
        </authorList>
    </citation>
    <scope>NUCLEOTIDE SEQUENCE [LARGE SCALE GENOMIC DNA]</scope>
    <source>
        <strain evidence="3 4">SO2202</strain>
    </source>
</reference>
<feature type="compositionally biased region" description="Polar residues" evidence="1">
    <location>
        <begin position="94"/>
        <end position="117"/>
    </location>
</feature>